<dbReference type="Proteomes" id="UP001231518">
    <property type="component" value="Chromosome 21"/>
</dbReference>
<dbReference type="EMBL" id="JARGEI010000011">
    <property type="protein sequence ID" value="KAJ8723777.1"/>
    <property type="molecule type" value="Genomic_DNA"/>
</dbReference>
<dbReference type="Proteomes" id="UP001231518">
    <property type="component" value="Chromosome 25"/>
</dbReference>
<evidence type="ECO:0000313" key="3">
    <source>
        <dbReference type="EMBL" id="KAJ8713724.1"/>
    </source>
</evidence>
<evidence type="ECO:0000313" key="4">
    <source>
        <dbReference type="EMBL" id="KAJ8723777.1"/>
    </source>
</evidence>
<evidence type="ECO:0000313" key="1">
    <source>
        <dbReference type="EMBL" id="KAJ8708229.1"/>
    </source>
</evidence>
<dbReference type="EMBL" id="JARGEI010000026">
    <property type="protein sequence ID" value="KAJ8708229.1"/>
    <property type="molecule type" value="Genomic_DNA"/>
</dbReference>
<name>A0AAD7YCC7_MYTSE</name>
<sequence length="226" mass="26649">MGEQIGRVYEAKNLGLVMDEDLRFEKHVADSVRNCFYRLKVLYKMRPYLSEALREQLVETLVLSRLNYADTVYGPRLLARTDRLIQRVQNACARFCYNIPRRTHVTPYLNKHFTLKMKSRRKLHLACLLFGVVKYQKPDYLFNKLSWLTSRRECGRRQCSQQLSTQSCGTAAFRGSFRYAASKVWNNLPPPIRVINTMGTFRRRLRQYLIDAQRRLDMVAQNTSII</sequence>
<protein>
    <submittedName>
        <fullName evidence="2">Uncharacterized protein</fullName>
    </submittedName>
</protein>
<dbReference type="EMBL" id="JARGEI010000022">
    <property type="protein sequence ID" value="KAJ8711024.1"/>
    <property type="molecule type" value="Genomic_DNA"/>
</dbReference>
<dbReference type="EMBL" id="JARGEI010000020">
    <property type="protein sequence ID" value="KAJ8713724.1"/>
    <property type="molecule type" value="Genomic_DNA"/>
</dbReference>
<dbReference type="Proteomes" id="UP001231518">
    <property type="component" value="Chromosome 20"/>
</dbReference>
<reference evidence="2" key="1">
    <citation type="submission" date="2023-03" db="EMBL/GenBank/DDBJ databases">
        <title>Chromosome-level genomes of two armyworms, Mythimna separata and Mythimna loreyi, provide insights into the biosynthesis and reception of sex pheromones.</title>
        <authorList>
            <person name="Zhao H."/>
        </authorList>
    </citation>
    <scope>NUCLEOTIDE SEQUENCE</scope>
    <source>
        <strain evidence="2">BeijingLab</strain>
        <tissue evidence="2">Pupa</tissue>
    </source>
</reference>
<keyword evidence="5" id="KW-1185">Reference proteome</keyword>
<dbReference type="AlphaFoldDB" id="A0AAD7YCC7"/>
<evidence type="ECO:0000313" key="2">
    <source>
        <dbReference type="EMBL" id="KAJ8711024.1"/>
    </source>
</evidence>
<evidence type="ECO:0000313" key="5">
    <source>
        <dbReference type="Proteomes" id="UP001231518"/>
    </source>
</evidence>
<organism evidence="2 5">
    <name type="scientific">Mythimna separata</name>
    <name type="common">Oriental armyworm</name>
    <name type="synonym">Pseudaletia separata</name>
    <dbReference type="NCBI Taxonomy" id="271217"/>
    <lineage>
        <taxon>Eukaryota</taxon>
        <taxon>Metazoa</taxon>
        <taxon>Ecdysozoa</taxon>
        <taxon>Arthropoda</taxon>
        <taxon>Hexapoda</taxon>
        <taxon>Insecta</taxon>
        <taxon>Pterygota</taxon>
        <taxon>Neoptera</taxon>
        <taxon>Endopterygota</taxon>
        <taxon>Lepidoptera</taxon>
        <taxon>Glossata</taxon>
        <taxon>Ditrysia</taxon>
        <taxon>Noctuoidea</taxon>
        <taxon>Noctuidae</taxon>
        <taxon>Noctuinae</taxon>
        <taxon>Hadenini</taxon>
        <taxon>Mythimna</taxon>
    </lineage>
</organism>
<comment type="caution">
    <text evidence="2">The sequence shown here is derived from an EMBL/GenBank/DDBJ whole genome shotgun (WGS) entry which is preliminary data.</text>
</comment>
<accession>A0AAD7YCC7</accession>
<proteinExistence type="predicted"/>
<dbReference type="Proteomes" id="UP001231518">
    <property type="component" value="Chromosome 4"/>
</dbReference>
<gene>
    <name evidence="4" type="ORF">PYW07_007757</name>
    <name evidence="2" type="ORF">PYW07_008266</name>
    <name evidence="1" type="ORF">PYW07_010354</name>
    <name evidence="3" type="ORF">PYW07_014094</name>
</gene>